<evidence type="ECO:0000313" key="3">
    <source>
        <dbReference type="Proteomes" id="UP000717515"/>
    </source>
</evidence>
<feature type="region of interest" description="Disordered" evidence="1">
    <location>
        <begin position="69"/>
        <end position="99"/>
    </location>
</feature>
<gene>
    <name evidence="2" type="ORF">KVV02_003890</name>
</gene>
<sequence>MALDSKNHQFHYGHQQPHYIESPEDIFSSWSIDAQQSTMVESNTHKHMHHEGHRSLSAEDLTAKLQRLHEEQQQHAQEQLKDGHHRPARGQPTFQIDPALQKRTHDAIHEILDRLERQRENNFMTTEEAMPGMAENGADRLRPTHRLNPSLLMRESSTLRQSHGNANLRHSCG</sequence>
<dbReference type="AlphaFoldDB" id="A0A9P7ZZ70"/>
<evidence type="ECO:0000313" key="2">
    <source>
        <dbReference type="EMBL" id="KAG9319377.1"/>
    </source>
</evidence>
<name>A0A9P7ZZ70_MORAP</name>
<protein>
    <submittedName>
        <fullName evidence="2">Uncharacterized protein</fullName>
    </submittedName>
</protein>
<accession>A0A9P7ZZ70</accession>
<dbReference type="EMBL" id="JAIFTL010000473">
    <property type="protein sequence ID" value="KAG9319377.1"/>
    <property type="molecule type" value="Genomic_DNA"/>
</dbReference>
<feature type="compositionally biased region" description="Basic and acidic residues" evidence="1">
    <location>
        <begin position="69"/>
        <end position="82"/>
    </location>
</feature>
<evidence type="ECO:0000256" key="1">
    <source>
        <dbReference type="SAM" id="MobiDB-lite"/>
    </source>
</evidence>
<proteinExistence type="predicted"/>
<feature type="compositionally biased region" description="Polar residues" evidence="1">
    <location>
        <begin position="155"/>
        <end position="165"/>
    </location>
</feature>
<reference evidence="2" key="1">
    <citation type="submission" date="2021-07" db="EMBL/GenBank/DDBJ databases">
        <title>Draft genome of Mortierella alpina, strain LL118, isolated from an aspen leaf litter sample.</title>
        <authorList>
            <person name="Yang S."/>
            <person name="Vinatzer B.A."/>
        </authorList>
    </citation>
    <scope>NUCLEOTIDE SEQUENCE</scope>
    <source>
        <strain evidence="2">LL118</strain>
    </source>
</reference>
<feature type="region of interest" description="Disordered" evidence="1">
    <location>
        <begin position="153"/>
        <end position="173"/>
    </location>
</feature>
<dbReference type="Proteomes" id="UP000717515">
    <property type="component" value="Unassembled WGS sequence"/>
</dbReference>
<organism evidence="2 3">
    <name type="scientific">Mortierella alpina</name>
    <name type="common">Oleaginous fungus</name>
    <name type="synonym">Mortierella renispora</name>
    <dbReference type="NCBI Taxonomy" id="64518"/>
    <lineage>
        <taxon>Eukaryota</taxon>
        <taxon>Fungi</taxon>
        <taxon>Fungi incertae sedis</taxon>
        <taxon>Mucoromycota</taxon>
        <taxon>Mortierellomycotina</taxon>
        <taxon>Mortierellomycetes</taxon>
        <taxon>Mortierellales</taxon>
        <taxon>Mortierellaceae</taxon>
        <taxon>Mortierella</taxon>
    </lineage>
</organism>
<comment type="caution">
    <text evidence="2">The sequence shown here is derived from an EMBL/GenBank/DDBJ whole genome shotgun (WGS) entry which is preliminary data.</text>
</comment>